<dbReference type="GO" id="GO:0016020">
    <property type="term" value="C:membrane"/>
    <property type="evidence" value="ECO:0007669"/>
    <property type="project" value="UniProtKB-SubCell"/>
</dbReference>
<evidence type="ECO:0000313" key="8">
    <source>
        <dbReference type="RefSeq" id="XP_016941774.3"/>
    </source>
</evidence>
<name>A0AB39ZRR9_DROSZ</name>
<dbReference type="Pfam" id="PF03015">
    <property type="entry name" value="Sterile"/>
    <property type="match status" value="1"/>
</dbReference>
<keyword evidence="4" id="KW-0472">Membrane</keyword>
<dbReference type="AlphaFoldDB" id="A0AB39ZRR9"/>
<dbReference type="Gene3D" id="3.40.50.720">
    <property type="entry name" value="NAD(P)-binding Rossmann-like Domain"/>
    <property type="match status" value="1"/>
</dbReference>
<dbReference type="GO" id="GO:0005777">
    <property type="term" value="C:peroxisome"/>
    <property type="evidence" value="ECO:0007669"/>
    <property type="project" value="TreeGrafter"/>
</dbReference>
<evidence type="ECO:0000256" key="1">
    <source>
        <dbReference type="ARBA" id="ARBA00005928"/>
    </source>
</evidence>
<comment type="similarity">
    <text evidence="1 4">Belongs to the fatty acyl-CoA reductase family.</text>
</comment>
<keyword evidence="7" id="KW-1185">Reference proteome</keyword>
<keyword evidence="4" id="KW-0560">Oxidoreductase</keyword>
<sequence>MSSEILSFYKDKTVFLTGGTGLLGKVIIEKLLRSTDVKRIYILVRPKRGENVNGRFETWKKDQVFEVLLKNKPNALEHVTPISGDCCAPDMAISEADRRILITEVQVVMHGAASVRFIEPLQQALNINTRAVRLMVQLAKEMRRLEAFVHVSTAFSNCVVHQIQERFYPENLTCPVDKVLDLSDSLGGEMVEKIAPALLGKYPNTYTYTKALGEQVIQEEAKDLPVGIFRPAIITSTFKEPVRGWIDGLQGLIALVYGSAYGIIHLVLVNLKVNVPLVPADYCVNVAIATAVQIAKISKQDSEIPIYAFSSCQSNTVTYGDLSEKCFKNGLHMPVEKMIWYPFNHNIACPYIYDIGAFFYHFLPGFLIDIALRLKGQKPMMVERYRKIDEGMKSLFPFTSRNFLIETNNTDQLWQSMSTEDKKMFHFDMTTLDWNEYFTSVISGIRLYLFKELPTPESLAEGKRILSRFYVLDTILKFVIILVAGAFAWFLFNLAFN</sequence>
<evidence type="ECO:0000256" key="3">
    <source>
        <dbReference type="ARBA" id="ARBA00023098"/>
    </source>
</evidence>
<dbReference type="SUPFAM" id="SSF51735">
    <property type="entry name" value="NAD(P)-binding Rossmann-fold domains"/>
    <property type="match status" value="1"/>
</dbReference>
<dbReference type="EC" id="1.2.1.84" evidence="4"/>
<dbReference type="GO" id="GO:0102965">
    <property type="term" value="F:alcohol-forming long-chain fatty acyl-CoA reductase activity"/>
    <property type="evidence" value="ECO:0007669"/>
    <property type="project" value="UniProtKB-EC"/>
</dbReference>
<keyword evidence="4" id="KW-0812">Transmembrane</keyword>
<keyword evidence="2 4" id="KW-0444">Lipid biosynthesis</keyword>
<dbReference type="InterPro" id="IPR013120">
    <property type="entry name" value="FAR_NAD-bd"/>
</dbReference>
<dbReference type="PANTHER" id="PTHR11011:SF60">
    <property type="entry name" value="FATTY ACYL-COA REDUCTASE-RELATED"/>
    <property type="match status" value="1"/>
</dbReference>
<evidence type="ECO:0000256" key="4">
    <source>
        <dbReference type="RuleBase" id="RU363097"/>
    </source>
</evidence>
<dbReference type="Proteomes" id="UP001652628">
    <property type="component" value="Chromosome 3"/>
</dbReference>
<reference evidence="8" key="1">
    <citation type="submission" date="2025-08" db="UniProtKB">
        <authorList>
            <consortium name="RefSeq"/>
        </authorList>
    </citation>
    <scope>IDENTIFICATION</scope>
</reference>
<feature type="transmembrane region" description="Helical" evidence="4">
    <location>
        <begin position="469"/>
        <end position="492"/>
    </location>
</feature>
<gene>
    <name evidence="8" type="primary">LOC108018713</name>
</gene>
<comment type="catalytic activity">
    <reaction evidence="4">
        <text>a long-chain fatty acyl-CoA + 2 NADPH + 2 H(+) = a long-chain primary fatty alcohol + 2 NADP(+) + CoA</text>
        <dbReference type="Rhea" id="RHEA:52716"/>
        <dbReference type="ChEBI" id="CHEBI:15378"/>
        <dbReference type="ChEBI" id="CHEBI:57287"/>
        <dbReference type="ChEBI" id="CHEBI:57783"/>
        <dbReference type="ChEBI" id="CHEBI:58349"/>
        <dbReference type="ChEBI" id="CHEBI:77396"/>
        <dbReference type="ChEBI" id="CHEBI:83139"/>
        <dbReference type="EC" id="1.2.1.84"/>
    </reaction>
</comment>
<keyword evidence="3 4" id="KW-0443">Lipid metabolism</keyword>
<feature type="domain" description="Fatty acyl-CoA reductase C-terminal" evidence="5">
    <location>
        <begin position="360"/>
        <end position="452"/>
    </location>
</feature>
<accession>A0AB39ZRR9</accession>
<dbReference type="InterPro" id="IPR033640">
    <property type="entry name" value="FAR_C"/>
</dbReference>
<evidence type="ECO:0000259" key="5">
    <source>
        <dbReference type="Pfam" id="PF03015"/>
    </source>
</evidence>
<dbReference type="PANTHER" id="PTHR11011">
    <property type="entry name" value="MALE STERILITY PROTEIN 2-RELATED"/>
    <property type="match status" value="1"/>
</dbReference>
<dbReference type="CDD" id="cd09071">
    <property type="entry name" value="FAR_C"/>
    <property type="match status" value="1"/>
</dbReference>
<dbReference type="CDD" id="cd05236">
    <property type="entry name" value="FAR-N_SDR_e"/>
    <property type="match status" value="1"/>
</dbReference>
<dbReference type="GO" id="GO:0035336">
    <property type="term" value="P:long-chain fatty-acyl-CoA metabolic process"/>
    <property type="evidence" value="ECO:0007669"/>
    <property type="project" value="TreeGrafter"/>
</dbReference>
<dbReference type="InterPro" id="IPR036291">
    <property type="entry name" value="NAD(P)-bd_dom_sf"/>
</dbReference>
<proteinExistence type="inferred from homology"/>
<dbReference type="GeneID" id="108018713"/>
<protein>
    <recommendedName>
        <fullName evidence="4">Fatty acyl-CoA reductase</fullName>
        <ecNumber evidence="4">1.2.1.84</ecNumber>
    </recommendedName>
</protein>
<keyword evidence="4" id="KW-1133">Transmembrane helix</keyword>
<comment type="function">
    <text evidence="4">Catalyzes the reduction of fatty acyl-CoA to fatty alcohols.</text>
</comment>
<dbReference type="RefSeq" id="XP_016941774.3">
    <property type="nucleotide sequence ID" value="XM_017086285.4"/>
</dbReference>
<feature type="domain" description="Thioester reductase (TE)" evidence="6">
    <location>
        <begin position="16"/>
        <end position="286"/>
    </location>
</feature>
<evidence type="ECO:0000259" key="6">
    <source>
        <dbReference type="Pfam" id="PF07993"/>
    </source>
</evidence>
<keyword evidence="4" id="KW-0521">NADP</keyword>
<dbReference type="Pfam" id="PF07993">
    <property type="entry name" value="NAD_binding_4"/>
    <property type="match status" value="1"/>
</dbReference>
<dbReference type="GO" id="GO:0080019">
    <property type="term" value="F:alcohol-forming very long-chain fatty acyl-CoA reductase activity"/>
    <property type="evidence" value="ECO:0007669"/>
    <property type="project" value="InterPro"/>
</dbReference>
<evidence type="ECO:0000256" key="2">
    <source>
        <dbReference type="ARBA" id="ARBA00022516"/>
    </source>
</evidence>
<evidence type="ECO:0000313" key="7">
    <source>
        <dbReference type="Proteomes" id="UP001652628"/>
    </source>
</evidence>
<organism evidence="7 8">
    <name type="scientific">Drosophila suzukii</name>
    <name type="common">Spotted-wing drosophila fruit fly</name>
    <dbReference type="NCBI Taxonomy" id="28584"/>
    <lineage>
        <taxon>Eukaryota</taxon>
        <taxon>Metazoa</taxon>
        <taxon>Ecdysozoa</taxon>
        <taxon>Arthropoda</taxon>
        <taxon>Hexapoda</taxon>
        <taxon>Insecta</taxon>
        <taxon>Pterygota</taxon>
        <taxon>Neoptera</taxon>
        <taxon>Endopterygota</taxon>
        <taxon>Diptera</taxon>
        <taxon>Brachycera</taxon>
        <taxon>Muscomorpha</taxon>
        <taxon>Ephydroidea</taxon>
        <taxon>Drosophilidae</taxon>
        <taxon>Drosophila</taxon>
        <taxon>Sophophora</taxon>
    </lineage>
</organism>
<dbReference type="InterPro" id="IPR026055">
    <property type="entry name" value="FAR"/>
</dbReference>